<dbReference type="Proteomes" id="UP000075809">
    <property type="component" value="Unassembled WGS sequence"/>
</dbReference>
<dbReference type="EMBL" id="KQ982169">
    <property type="protein sequence ID" value="KYQ59543.1"/>
    <property type="molecule type" value="Genomic_DNA"/>
</dbReference>
<evidence type="ECO:0000256" key="7">
    <source>
        <dbReference type="ARBA" id="ARBA00023069"/>
    </source>
</evidence>
<evidence type="ECO:0000256" key="8">
    <source>
        <dbReference type="ARBA" id="ARBA00023212"/>
    </source>
</evidence>
<evidence type="ECO:0000256" key="5">
    <source>
        <dbReference type="ARBA" id="ARBA00022490"/>
    </source>
</evidence>
<gene>
    <name evidence="11" type="ORF">ALC60_01528</name>
</gene>
<keyword evidence="12" id="KW-1185">Reference proteome</keyword>
<evidence type="ECO:0000256" key="6">
    <source>
        <dbReference type="ARBA" id="ARBA00022846"/>
    </source>
</evidence>
<dbReference type="PANTHER" id="PTHR31598">
    <property type="entry name" value="IQ DOMAIN-CONTAINING PROTEIN D"/>
    <property type="match status" value="1"/>
</dbReference>
<evidence type="ECO:0000256" key="4">
    <source>
        <dbReference type="ARBA" id="ARBA00021752"/>
    </source>
</evidence>
<dbReference type="PANTHER" id="PTHR31598:SF1">
    <property type="entry name" value="DYNEIN REGULATORY COMPLEX PROTEIN 10"/>
    <property type="match status" value="1"/>
</dbReference>
<keyword evidence="10" id="KW-0175">Coiled coil</keyword>
<proteinExistence type="inferred from homology"/>
<keyword evidence="7" id="KW-0969">Cilium</keyword>
<dbReference type="InterPro" id="IPR042815">
    <property type="entry name" value="DRC10"/>
</dbReference>
<evidence type="ECO:0000313" key="11">
    <source>
        <dbReference type="EMBL" id="KYQ59543.1"/>
    </source>
</evidence>
<comment type="subcellular location">
    <subcellularLocation>
        <location evidence="2">Cytoplasm</location>
        <location evidence="2">Cytoskeleton</location>
        <location evidence="2">Flagellum axoneme</location>
    </subcellularLocation>
</comment>
<comment type="function">
    <text evidence="1">Component of the nexin-dynein regulatory complex (N-DRC), a key regulator of ciliary/flagellar motility which maintains the alignment and integrity of the distal axoneme and regulates microtubule sliding in motile axonemes.</text>
</comment>
<evidence type="ECO:0000313" key="12">
    <source>
        <dbReference type="Proteomes" id="UP000075809"/>
    </source>
</evidence>
<evidence type="ECO:0000256" key="9">
    <source>
        <dbReference type="ARBA" id="ARBA00023273"/>
    </source>
</evidence>
<evidence type="ECO:0000256" key="3">
    <source>
        <dbReference type="ARBA" id="ARBA00009071"/>
    </source>
</evidence>
<accession>A0A151XGL4</accession>
<feature type="coiled-coil region" evidence="10">
    <location>
        <begin position="157"/>
        <end position="191"/>
    </location>
</feature>
<dbReference type="PROSITE" id="PS50096">
    <property type="entry name" value="IQ"/>
    <property type="match status" value="1"/>
</dbReference>
<dbReference type="AlphaFoldDB" id="A0A151XGL4"/>
<evidence type="ECO:0000256" key="10">
    <source>
        <dbReference type="SAM" id="Coils"/>
    </source>
</evidence>
<organism evidence="11 12">
    <name type="scientific">Mycetomoellerius zeteki</name>
    <dbReference type="NCBI Taxonomy" id="64791"/>
    <lineage>
        <taxon>Eukaryota</taxon>
        <taxon>Metazoa</taxon>
        <taxon>Ecdysozoa</taxon>
        <taxon>Arthropoda</taxon>
        <taxon>Hexapoda</taxon>
        <taxon>Insecta</taxon>
        <taxon>Pterygota</taxon>
        <taxon>Neoptera</taxon>
        <taxon>Endopterygota</taxon>
        <taxon>Hymenoptera</taxon>
        <taxon>Apocrita</taxon>
        <taxon>Aculeata</taxon>
        <taxon>Formicoidea</taxon>
        <taxon>Formicidae</taxon>
        <taxon>Myrmicinae</taxon>
        <taxon>Mycetomoellerius</taxon>
    </lineage>
</organism>
<keyword evidence="5" id="KW-0963">Cytoplasm</keyword>
<name>A0A151XGL4_9HYME</name>
<protein>
    <recommendedName>
        <fullName evidence="4">Dynein regulatory complex protein 10</fullName>
    </recommendedName>
</protein>
<evidence type="ECO:0000256" key="2">
    <source>
        <dbReference type="ARBA" id="ARBA00004611"/>
    </source>
</evidence>
<reference evidence="11 12" key="1">
    <citation type="submission" date="2015-09" db="EMBL/GenBank/DDBJ databases">
        <title>Trachymyrmex zeteki WGS genome.</title>
        <authorList>
            <person name="Nygaard S."/>
            <person name="Hu H."/>
            <person name="Boomsma J."/>
            <person name="Zhang G."/>
        </authorList>
    </citation>
    <scope>NUCLEOTIDE SEQUENCE [LARGE SCALE GENOMIC DNA]</scope>
    <source>
        <strain evidence="11">Tzet28-1</strain>
        <tissue evidence="11">Whole body</tissue>
    </source>
</reference>
<evidence type="ECO:0000256" key="1">
    <source>
        <dbReference type="ARBA" id="ARBA00003029"/>
    </source>
</evidence>
<keyword evidence="9" id="KW-0966">Cell projection</keyword>
<keyword evidence="6" id="KW-0282">Flagellum</keyword>
<comment type="similarity">
    <text evidence="3">Belongs to the DRC10 family.</text>
</comment>
<keyword evidence="8" id="KW-0206">Cytoskeleton</keyword>
<sequence>MKKTPDVESKHAINLHDCRTKIAEVLAELEVSITMAALQEMSEEQNSSSEIFLRDIVVCVNDEEEIMRSIKETSEIEIPKEIEESMREMMNVREREETRWKILQSEIDSTERRLYNVTEFNATSEKKLFDICANIEQQYIALLAKYDCDIGASHALTEELSKNNEIIIEKIKEMEDQLAVQRELYVQFKKERELTLMIAFTKQLDLLRRNRAAKIIQRAWKAYFERISLKKRRKTKRK</sequence>